<gene>
    <name evidence="3" type="ORF">E1262_25410</name>
</gene>
<dbReference type="InterPro" id="IPR014862">
    <property type="entry name" value="TrwC"/>
</dbReference>
<organism evidence="3 4">
    <name type="scientific">Jiangella aurantiaca</name>
    <dbReference type="NCBI Taxonomy" id="2530373"/>
    <lineage>
        <taxon>Bacteria</taxon>
        <taxon>Bacillati</taxon>
        <taxon>Actinomycetota</taxon>
        <taxon>Actinomycetes</taxon>
        <taxon>Jiangellales</taxon>
        <taxon>Jiangellaceae</taxon>
        <taxon>Jiangella</taxon>
    </lineage>
</organism>
<dbReference type="SUPFAM" id="SSF55464">
    <property type="entry name" value="Origin of replication-binding domain, RBD-like"/>
    <property type="match status" value="1"/>
</dbReference>
<evidence type="ECO:0000259" key="2">
    <source>
        <dbReference type="Pfam" id="PF08751"/>
    </source>
</evidence>
<name>A0A4R5A3I7_9ACTN</name>
<comment type="caution">
    <text evidence="3">The sequence shown here is derived from an EMBL/GenBank/DDBJ whole genome shotgun (WGS) entry which is preliminary data.</text>
</comment>
<dbReference type="EMBL" id="SMLB01000052">
    <property type="protein sequence ID" value="TDD65416.1"/>
    <property type="molecule type" value="Genomic_DNA"/>
</dbReference>
<dbReference type="OrthoDB" id="4524286at2"/>
<reference evidence="3 4" key="1">
    <citation type="submission" date="2019-02" db="EMBL/GenBank/DDBJ databases">
        <title>Draft genome sequences of novel Actinobacteria.</title>
        <authorList>
            <person name="Sahin N."/>
            <person name="Ay H."/>
            <person name="Saygin H."/>
        </authorList>
    </citation>
    <scope>NUCLEOTIDE SEQUENCE [LARGE SCALE GENOMIC DNA]</scope>
    <source>
        <strain evidence="3 4">8K307</strain>
    </source>
</reference>
<feature type="region of interest" description="Disordered" evidence="1">
    <location>
        <begin position="275"/>
        <end position="309"/>
    </location>
</feature>
<keyword evidence="4" id="KW-1185">Reference proteome</keyword>
<accession>A0A4R5A3I7</accession>
<evidence type="ECO:0000313" key="3">
    <source>
        <dbReference type="EMBL" id="TDD65416.1"/>
    </source>
</evidence>
<protein>
    <recommendedName>
        <fullName evidence="2">TrwC relaxase domain-containing protein</fullName>
    </recommendedName>
</protein>
<dbReference type="Proteomes" id="UP000295217">
    <property type="component" value="Unassembled WGS sequence"/>
</dbReference>
<feature type="compositionally biased region" description="Basic residues" evidence="1">
    <location>
        <begin position="275"/>
        <end position="288"/>
    </location>
</feature>
<sequence>MPKARAACASCWRARVISIKELHAGDGYRYLLRGIVADSDQMPGVSAVTAYYTEAGNPPGRWMGSGLAGLAAGDGLAPGTQVTEEQMERLYRSGADPLTGAQLGRAYRVPKSFDERVAARVSALPAAMPPTERNRMVEQIEAEERSRRVGHPVSGFDVTFSPPKSVSVMWALADHGVREQIYEAHRAAVADVIATIEREVARTRIGTNGVAQVETAGVIAAAFDHWDSRAGDPQLHTHVVIANRVQGPGRQVANARLARIAVPGHGGHVRALRQPARRPCHGPARRRLAGAGSGREVEEHRVGARNGVR</sequence>
<dbReference type="AlphaFoldDB" id="A0A4R5A3I7"/>
<evidence type="ECO:0000313" key="4">
    <source>
        <dbReference type="Proteomes" id="UP000295217"/>
    </source>
</evidence>
<evidence type="ECO:0000256" key="1">
    <source>
        <dbReference type="SAM" id="MobiDB-lite"/>
    </source>
</evidence>
<feature type="domain" description="TrwC relaxase" evidence="2">
    <location>
        <begin position="24"/>
        <end position="247"/>
    </location>
</feature>
<proteinExistence type="predicted"/>
<dbReference type="NCBIfam" id="NF041492">
    <property type="entry name" value="MobF"/>
    <property type="match status" value="1"/>
</dbReference>
<dbReference type="Pfam" id="PF08751">
    <property type="entry name" value="TrwC"/>
    <property type="match status" value="1"/>
</dbReference>